<evidence type="ECO:0000313" key="3">
    <source>
        <dbReference type="EMBL" id="GFD18990.1"/>
    </source>
</evidence>
<feature type="compositionally biased region" description="Low complexity" evidence="1">
    <location>
        <begin position="99"/>
        <end position="112"/>
    </location>
</feature>
<dbReference type="EMBL" id="BKCJ011311246">
    <property type="protein sequence ID" value="GFD18990.1"/>
    <property type="molecule type" value="Genomic_DNA"/>
</dbReference>
<feature type="non-terminal residue" evidence="3">
    <location>
        <position position="1"/>
    </location>
</feature>
<feature type="compositionally biased region" description="Acidic residues" evidence="1">
    <location>
        <begin position="13"/>
        <end position="32"/>
    </location>
</feature>
<feature type="compositionally biased region" description="Acidic residues" evidence="1">
    <location>
        <begin position="40"/>
        <end position="50"/>
    </location>
</feature>
<organism evidence="3">
    <name type="scientific">Tanacetum cinerariifolium</name>
    <name type="common">Dalmatian daisy</name>
    <name type="synonym">Chrysanthemum cinerariifolium</name>
    <dbReference type="NCBI Taxonomy" id="118510"/>
    <lineage>
        <taxon>Eukaryota</taxon>
        <taxon>Viridiplantae</taxon>
        <taxon>Streptophyta</taxon>
        <taxon>Embryophyta</taxon>
        <taxon>Tracheophyta</taxon>
        <taxon>Spermatophyta</taxon>
        <taxon>Magnoliopsida</taxon>
        <taxon>eudicotyledons</taxon>
        <taxon>Gunneridae</taxon>
        <taxon>Pentapetalae</taxon>
        <taxon>asterids</taxon>
        <taxon>campanulids</taxon>
        <taxon>Asterales</taxon>
        <taxon>Asteraceae</taxon>
        <taxon>Asteroideae</taxon>
        <taxon>Anthemideae</taxon>
        <taxon>Anthemidinae</taxon>
        <taxon>Tanacetum</taxon>
    </lineage>
</organism>
<accession>A0A699U9A8</accession>
<evidence type="ECO:0000256" key="1">
    <source>
        <dbReference type="SAM" id="MobiDB-lite"/>
    </source>
</evidence>
<sequence>EGTGSRPRVPDVPSDESEEDLSWNSSDDEDVGEQTKGRDESEDDDNNEEDQGLRIGEEERMQEEEDTKELYRDVDINQGRGLQVSQQTEDSHVILTPTQSDAQQESSSTSSF</sequence>
<gene>
    <name evidence="2" type="ORF">Tci_890908</name>
    <name evidence="3" type="ORF">Tci_890959</name>
</gene>
<proteinExistence type="predicted"/>
<dbReference type="EMBL" id="BKCJ011310850">
    <property type="protein sequence ID" value="GFD18939.1"/>
    <property type="molecule type" value="Genomic_DNA"/>
</dbReference>
<feature type="non-terminal residue" evidence="3">
    <location>
        <position position="112"/>
    </location>
</feature>
<reference evidence="3" key="1">
    <citation type="journal article" date="2019" name="Sci. Rep.">
        <title>Draft genome of Tanacetum cinerariifolium, the natural source of mosquito coil.</title>
        <authorList>
            <person name="Yamashiro T."/>
            <person name="Shiraishi A."/>
            <person name="Satake H."/>
            <person name="Nakayama K."/>
        </authorList>
    </citation>
    <scope>NUCLEOTIDE SEQUENCE</scope>
</reference>
<evidence type="ECO:0000313" key="2">
    <source>
        <dbReference type="EMBL" id="GFD18939.1"/>
    </source>
</evidence>
<feature type="region of interest" description="Disordered" evidence="1">
    <location>
        <begin position="1"/>
        <end position="112"/>
    </location>
</feature>
<protein>
    <submittedName>
        <fullName evidence="3">Uncharacterized protein</fullName>
    </submittedName>
</protein>
<dbReference type="AlphaFoldDB" id="A0A699U9A8"/>
<comment type="caution">
    <text evidence="3">The sequence shown here is derived from an EMBL/GenBank/DDBJ whole genome shotgun (WGS) entry which is preliminary data.</text>
</comment>
<name>A0A699U9A8_TANCI</name>